<organism evidence="1 2">
    <name type="scientific">Xanthomonas bonasiae</name>
    <dbReference type="NCBI Taxonomy" id="2810351"/>
    <lineage>
        <taxon>Bacteria</taxon>
        <taxon>Pseudomonadati</taxon>
        <taxon>Pseudomonadota</taxon>
        <taxon>Gammaproteobacteria</taxon>
        <taxon>Lysobacterales</taxon>
        <taxon>Lysobacteraceae</taxon>
        <taxon>Xanthomonas</taxon>
    </lineage>
</organism>
<name>A0ABS3B256_9XANT</name>
<keyword evidence="2" id="KW-1185">Reference proteome</keyword>
<evidence type="ECO:0008006" key="3">
    <source>
        <dbReference type="Google" id="ProtNLM"/>
    </source>
</evidence>
<accession>A0ABS3B256</accession>
<reference evidence="1 2" key="1">
    <citation type="submission" date="2021-02" db="EMBL/GenBank/DDBJ databases">
        <title>Taxonomically Unique Crown Gall-Associated Xanthomonas Stains Have Deficiency in Virulence Repertories.</title>
        <authorList>
            <person name="Mafakheri H."/>
            <person name="Taghavi S.M."/>
            <person name="Dimkic I."/>
            <person name="Nemanja K."/>
            <person name="Osdaghi E."/>
        </authorList>
    </citation>
    <scope>NUCLEOTIDE SEQUENCE [LARGE SCALE GENOMIC DNA]</scope>
    <source>
        <strain evidence="1 2">FX4</strain>
    </source>
</reference>
<dbReference type="EMBL" id="JAFIWB010000010">
    <property type="protein sequence ID" value="MBN6102695.1"/>
    <property type="molecule type" value="Genomic_DNA"/>
</dbReference>
<dbReference type="RefSeq" id="WP_206229739.1">
    <property type="nucleotide sequence ID" value="NZ_JAFIWB010000010.1"/>
</dbReference>
<protein>
    <recommendedName>
        <fullName evidence="3">DUF3077 domain-containing protein</fullName>
    </recommendedName>
</protein>
<evidence type="ECO:0000313" key="1">
    <source>
        <dbReference type="EMBL" id="MBN6102695.1"/>
    </source>
</evidence>
<comment type="caution">
    <text evidence="1">The sequence shown here is derived from an EMBL/GenBank/DDBJ whole genome shotgun (WGS) entry which is preliminary data.</text>
</comment>
<sequence length="109" mass="11577">MTTSQARTTLARPRVAPAGTLDSQEEHFSFGVTLDQIDRFHALLRTITAQSDMVAVCSGAPLDDKSVSILGESIFTAARAVRGIVDEIHAQRLGGDGLAPVSHGEPRHA</sequence>
<gene>
    <name evidence="1" type="ORF">JR064_10995</name>
</gene>
<dbReference type="Proteomes" id="UP000695802">
    <property type="component" value="Unassembled WGS sequence"/>
</dbReference>
<evidence type="ECO:0000313" key="2">
    <source>
        <dbReference type="Proteomes" id="UP000695802"/>
    </source>
</evidence>
<proteinExistence type="predicted"/>